<dbReference type="Gene3D" id="1.20.144.10">
    <property type="entry name" value="Phosphatidic acid phosphatase type 2/haloperoxidase"/>
    <property type="match status" value="1"/>
</dbReference>
<gene>
    <name evidence="4" type="ORF">JD82_00102</name>
</gene>
<proteinExistence type="predicted"/>
<dbReference type="OrthoDB" id="3699141at2"/>
<feature type="domain" description="Phosphatidic acid phosphatase type 2/haloperoxidase" evidence="3">
    <location>
        <begin position="110"/>
        <end position="214"/>
    </location>
</feature>
<dbReference type="SUPFAM" id="SSF48317">
    <property type="entry name" value="Acid phosphatase/Vanadium-dependent haloperoxidase"/>
    <property type="match status" value="1"/>
</dbReference>
<evidence type="ECO:0000256" key="1">
    <source>
        <dbReference type="SAM" id="MobiDB-lite"/>
    </source>
</evidence>
<evidence type="ECO:0000259" key="3">
    <source>
        <dbReference type="SMART" id="SM00014"/>
    </source>
</evidence>
<dbReference type="Proteomes" id="UP000317303">
    <property type="component" value="Unassembled WGS sequence"/>
</dbReference>
<feature type="transmembrane region" description="Helical" evidence="2">
    <location>
        <begin position="147"/>
        <end position="167"/>
    </location>
</feature>
<sequence length="234" mass="24688">MHSRPSSDDVSEQPSDHASEPVRARPRGVLLVSATLLLAFVVLGLLARNGTDLDVLVSDRLHDVWRGPAGRAAEITSWVLGPVLPVLAAVGLAVAAFADRRRRPHRARLLGRVLLVLVVCRATSAVAKPLFARDRPREYPDFAFPSGHVTSVAATCFAAVLLVGWLAPRLWHTALAAAVSATALCAASRVVLDVHWLTDTVGAVLGVTGAGLATAAALRLIPLPRRRAGVESAP</sequence>
<evidence type="ECO:0000313" key="5">
    <source>
        <dbReference type="Proteomes" id="UP000317303"/>
    </source>
</evidence>
<protein>
    <submittedName>
        <fullName evidence="4">Undecaprenyl-diphosphatase</fullName>
    </submittedName>
</protein>
<name>A0A660C4L7_9PSEU</name>
<dbReference type="InterPro" id="IPR000326">
    <property type="entry name" value="PAP2/HPO"/>
</dbReference>
<comment type="caution">
    <text evidence="4">The sequence shown here is derived from an EMBL/GenBank/DDBJ whole genome shotgun (WGS) entry which is preliminary data.</text>
</comment>
<dbReference type="EMBL" id="VLJV01000001">
    <property type="protein sequence ID" value="TWH18286.1"/>
    <property type="molecule type" value="Genomic_DNA"/>
</dbReference>
<feature type="transmembrane region" description="Helical" evidence="2">
    <location>
        <begin position="203"/>
        <end position="221"/>
    </location>
</feature>
<feature type="region of interest" description="Disordered" evidence="1">
    <location>
        <begin position="1"/>
        <end position="21"/>
    </location>
</feature>
<dbReference type="AlphaFoldDB" id="A0A660C4L7"/>
<dbReference type="InterPro" id="IPR036938">
    <property type="entry name" value="PAP2/HPO_sf"/>
</dbReference>
<dbReference type="SMART" id="SM00014">
    <property type="entry name" value="acidPPc"/>
    <property type="match status" value="1"/>
</dbReference>
<evidence type="ECO:0000256" key="2">
    <source>
        <dbReference type="SAM" id="Phobius"/>
    </source>
</evidence>
<feature type="transmembrane region" description="Helical" evidence="2">
    <location>
        <begin position="109"/>
        <end position="127"/>
    </location>
</feature>
<feature type="transmembrane region" description="Helical" evidence="2">
    <location>
        <begin position="75"/>
        <end position="97"/>
    </location>
</feature>
<dbReference type="PANTHER" id="PTHR14969:SF13">
    <property type="entry name" value="AT30094P"/>
    <property type="match status" value="1"/>
</dbReference>
<keyword evidence="2" id="KW-1133">Transmembrane helix</keyword>
<keyword evidence="5" id="KW-1185">Reference proteome</keyword>
<dbReference type="Pfam" id="PF01569">
    <property type="entry name" value="PAP2"/>
    <property type="match status" value="1"/>
</dbReference>
<reference evidence="4 5" key="1">
    <citation type="submission" date="2019-07" db="EMBL/GenBank/DDBJ databases">
        <title>R&amp;d 2014.</title>
        <authorList>
            <person name="Klenk H.-P."/>
        </authorList>
    </citation>
    <scope>NUCLEOTIDE SEQUENCE [LARGE SCALE GENOMIC DNA]</scope>
    <source>
        <strain evidence="4 5">DSM 43194</strain>
    </source>
</reference>
<keyword evidence="2" id="KW-0812">Transmembrane</keyword>
<accession>A0A660C4L7</accession>
<keyword evidence="2" id="KW-0472">Membrane</keyword>
<feature type="transmembrane region" description="Helical" evidence="2">
    <location>
        <begin position="29"/>
        <end position="47"/>
    </location>
</feature>
<feature type="transmembrane region" description="Helical" evidence="2">
    <location>
        <begin position="174"/>
        <end position="191"/>
    </location>
</feature>
<dbReference type="PANTHER" id="PTHR14969">
    <property type="entry name" value="SPHINGOSINE-1-PHOSPHATE PHOSPHOHYDROLASE"/>
    <property type="match status" value="1"/>
</dbReference>
<evidence type="ECO:0000313" key="4">
    <source>
        <dbReference type="EMBL" id="TWH18286.1"/>
    </source>
</evidence>
<organism evidence="4 5">
    <name type="scientific">Prauserella rugosa</name>
    <dbReference type="NCBI Taxonomy" id="43354"/>
    <lineage>
        <taxon>Bacteria</taxon>
        <taxon>Bacillati</taxon>
        <taxon>Actinomycetota</taxon>
        <taxon>Actinomycetes</taxon>
        <taxon>Pseudonocardiales</taxon>
        <taxon>Pseudonocardiaceae</taxon>
        <taxon>Prauserella</taxon>
    </lineage>
</organism>